<feature type="transmembrane region" description="Helical" evidence="1">
    <location>
        <begin position="106"/>
        <end position="123"/>
    </location>
</feature>
<gene>
    <name evidence="3" type="ORF">A3A48_03140</name>
</gene>
<feature type="domain" description="Glycosyltransferase RgtA/B/C/D-like" evidence="2">
    <location>
        <begin position="33"/>
        <end position="165"/>
    </location>
</feature>
<feature type="transmembrane region" description="Helical" evidence="1">
    <location>
        <begin position="135"/>
        <end position="159"/>
    </location>
</feature>
<dbReference type="EMBL" id="MFBN01000047">
    <property type="protein sequence ID" value="OGD94452.1"/>
    <property type="molecule type" value="Genomic_DNA"/>
</dbReference>
<feature type="transmembrane region" description="Helical" evidence="1">
    <location>
        <begin position="81"/>
        <end position="100"/>
    </location>
</feature>
<reference evidence="3 4" key="1">
    <citation type="journal article" date="2016" name="Nat. Commun.">
        <title>Thousands of microbial genomes shed light on interconnected biogeochemical processes in an aquifer system.</title>
        <authorList>
            <person name="Anantharaman K."/>
            <person name="Brown C.T."/>
            <person name="Hug L.A."/>
            <person name="Sharon I."/>
            <person name="Castelle C.J."/>
            <person name="Probst A.J."/>
            <person name="Thomas B.C."/>
            <person name="Singh A."/>
            <person name="Wilkins M.J."/>
            <person name="Karaoz U."/>
            <person name="Brodie E.L."/>
            <person name="Williams K.H."/>
            <person name="Hubbard S.S."/>
            <person name="Banfield J.F."/>
        </authorList>
    </citation>
    <scope>NUCLEOTIDE SEQUENCE [LARGE SCALE GENOMIC DNA]</scope>
</reference>
<evidence type="ECO:0000259" key="2">
    <source>
        <dbReference type="Pfam" id="PF13231"/>
    </source>
</evidence>
<dbReference type="AlphaFoldDB" id="A0A1F5GRF0"/>
<protein>
    <recommendedName>
        <fullName evidence="2">Glycosyltransferase RgtA/B/C/D-like domain-containing protein</fullName>
    </recommendedName>
</protein>
<feature type="transmembrane region" description="Helical" evidence="1">
    <location>
        <begin position="259"/>
        <end position="285"/>
    </location>
</feature>
<dbReference type="InterPro" id="IPR038731">
    <property type="entry name" value="RgtA/B/C-like"/>
</dbReference>
<sequence>MNTRFVLWPEMVVYPYLLNNNFLLYQDIINPYPPILTWFLAIFSKIFGYLPPPYQILTWVIILIIDLSIYKISQKVFKNKLFALSSVAFFAVFSVPFGVNGFWFDLVQTPFILWALYFFYEFLNAKAKNTLKYNFSLSFLLVTIAFFMKQQAFWVALLFLTIGFSKYKFDVFKFLKNHYLAVLPFCALLIFHILYFFVQETLANFAFWVFYFPAFLASKMPGYVLLPSAKQMLVVLALFVLLVPTMVRKSQILFLVTPAVLILFAYPRFDYFHIIPALAAIAIFFGPNFEHLKKSTVTIKVVFLLTLIFLCLFTFRYFQNHWHKEIRFFEQEVLKNARVMDLIVKENETVYLQNAPDQLLPLSGTVPSKPWADDFPWYLEVQNLQNKVTDSLEKNKPRYIIFQPYLEGKKYELGSYRPDDIADYIDNNYVNFAQIDYDLYLKARK</sequence>
<feature type="transmembrane region" description="Helical" evidence="1">
    <location>
        <begin position="56"/>
        <end position="72"/>
    </location>
</feature>
<keyword evidence="1" id="KW-0812">Transmembrane</keyword>
<evidence type="ECO:0000313" key="4">
    <source>
        <dbReference type="Proteomes" id="UP000178336"/>
    </source>
</evidence>
<organism evidence="3 4">
    <name type="scientific">Candidatus Curtissbacteria bacterium RIFCSPLOWO2_01_FULL_37_9</name>
    <dbReference type="NCBI Taxonomy" id="1797724"/>
    <lineage>
        <taxon>Bacteria</taxon>
        <taxon>Candidatus Curtissiibacteriota</taxon>
    </lineage>
</organism>
<dbReference type="Pfam" id="PF13231">
    <property type="entry name" value="PMT_2"/>
    <property type="match status" value="1"/>
</dbReference>
<feature type="transmembrane region" description="Helical" evidence="1">
    <location>
        <begin position="32"/>
        <end position="50"/>
    </location>
</feature>
<feature type="transmembrane region" description="Helical" evidence="1">
    <location>
        <begin position="205"/>
        <end position="225"/>
    </location>
</feature>
<name>A0A1F5GRF0_9BACT</name>
<keyword evidence="1" id="KW-1133">Transmembrane helix</keyword>
<dbReference type="Proteomes" id="UP000178336">
    <property type="component" value="Unassembled WGS sequence"/>
</dbReference>
<dbReference type="STRING" id="1797724.A3A48_03140"/>
<evidence type="ECO:0000313" key="3">
    <source>
        <dbReference type="EMBL" id="OGD94452.1"/>
    </source>
</evidence>
<comment type="caution">
    <text evidence="3">The sequence shown here is derived from an EMBL/GenBank/DDBJ whole genome shotgun (WGS) entry which is preliminary data.</text>
</comment>
<keyword evidence="1" id="KW-0472">Membrane</keyword>
<evidence type="ECO:0000256" key="1">
    <source>
        <dbReference type="SAM" id="Phobius"/>
    </source>
</evidence>
<accession>A0A1F5GRF0</accession>
<proteinExistence type="predicted"/>
<feature type="transmembrane region" description="Helical" evidence="1">
    <location>
        <begin position="179"/>
        <end position="198"/>
    </location>
</feature>
<feature type="transmembrane region" description="Helical" evidence="1">
    <location>
        <begin position="297"/>
        <end position="318"/>
    </location>
</feature>